<protein>
    <submittedName>
        <fullName evidence="1">Uncharacterized protein</fullName>
    </submittedName>
</protein>
<organism evidence="1 2">
    <name type="scientific">Maribacter orientalis</name>
    <dbReference type="NCBI Taxonomy" id="228957"/>
    <lineage>
        <taxon>Bacteria</taxon>
        <taxon>Pseudomonadati</taxon>
        <taxon>Bacteroidota</taxon>
        <taxon>Flavobacteriia</taxon>
        <taxon>Flavobacteriales</taxon>
        <taxon>Flavobacteriaceae</taxon>
        <taxon>Maribacter</taxon>
    </lineage>
</organism>
<evidence type="ECO:0000313" key="2">
    <source>
        <dbReference type="Proteomes" id="UP000198990"/>
    </source>
</evidence>
<name>A0A1H7NCD2_9FLAO</name>
<evidence type="ECO:0000313" key="1">
    <source>
        <dbReference type="EMBL" id="SEL20625.1"/>
    </source>
</evidence>
<sequence length="136" mass="15066">MKSSIKISITLIYLMLCTTLLGQVGVTISNMQYISGTPINNCGNIDFGTNSTVRIQFTTNLTKQSTQMVGNSNLYIYTVGSSGVRFERSNVIVQPINFNTNLGETYRGSFIACRPNRRGLPIYTCGFTSKMMHKIS</sequence>
<dbReference type="Proteomes" id="UP000198990">
    <property type="component" value="Unassembled WGS sequence"/>
</dbReference>
<accession>A0A1H7NCD2</accession>
<dbReference type="EMBL" id="FNZN01000003">
    <property type="protein sequence ID" value="SEL20625.1"/>
    <property type="molecule type" value="Genomic_DNA"/>
</dbReference>
<keyword evidence="2" id="KW-1185">Reference proteome</keyword>
<dbReference type="AlphaFoldDB" id="A0A1H7NCD2"/>
<reference evidence="2" key="1">
    <citation type="submission" date="2016-10" db="EMBL/GenBank/DDBJ databases">
        <authorList>
            <person name="Varghese N."/>
            <person name="Submissions S."/>
        </authorList>
    </citation>
    <scope>NUCLEOTIDE SEQUENCE [LARGE SCALE GENOMIC DNA]</scope>
    <source>
        <strain evidence="2">DSM 16471</strain>
    </source>
</reference>
<proteinExistence type="predicted"/>
<gene>
    <name evidence="1" type="ORF">SAMN04488008_103129</name>
</gene>